<reference evidence="3" key="2">
    <citation type="journal article" date="2016" name="Genome Announc.">
        <title>Draft Genome Sequences of Two Novel Amoeba-Resistant Intranuclear Bacteria, 'Candidatus Berkiella cookevillensis' and 'Candidatus Berkiella aquae'.</title>
        <authorList>
            <person name="Mehari Y.T."/>
            <person name="Arivett B.A."/>
            <person name="Farone A.L."/>
            <person name="Gunderson J.H."/>
            <person name="Farone M.B."/>
        </authorList>
    </citation>
    <scope>NUCLEOTIDE SEQUENCE</scope>
    <source>
        <strain evidence="3">HT99</strain>
    </source>
</reference>
<dbReference type="STRING" id="295108.HT99x_01544"/>
<dbReference type="Proteomes" id="UP000051497">
    <property type="component" value="Unassembled WGS sequence"/>
</dbReference>
<keyword evidence="4" id="KW-1185">Reference proteome</keyword>
<evidence type="ECO:0000313" key="4">
    <source>
        <dbReference type="Proteomes" id="UP000051497"/>
    </source>
</evidence>
<dbReference type="EMBL" id="LKAJ01000005">
    <property type="protein sequence ID" value="KRG21368.1"/>
    <property type="molecule type" value="Genomic_DNA"/>
</dbReference>
<reference evidence="3" key="3">
    <citation type="submission" date="2021-06" db="EMBL/GenBank/DDBJ databases">
        <title>Genomic Description and Analysis of Intracellular Bacteria, Candidatus Berkiella cookevillensis and Candidatus Berkiella aquae.</title>
        <authorList>
            <person name="Kidane D.T."/>
            <person name="Mehari Y.T."/>
            <person name="Rice F.C."/>
            <person name="Arivett B.A."/>
            <person name="Farone A.L."/>
            <person name="Berk S.G."/>
            <person name="Farone M.B."/>
        </authorList>
    </citation>
    <scope>NUCLEOTIDE SEQUENCE</scope>
    <source>
        <strain evidence="3">HT99</strain>
    </source>
</reference>
<evidence type="ECO:0000313" key="2">
    <source>
        <dbReference type="EMBL" id="KRG21368.1"/>
    </source>
</evidence>
<gene>
    <name evidence="3" type="ORF">HT99x_005800</name>
    <name evidence="2" type="ORF">HT99x_01544</name>
</gene>
<sequence length="435" mass="48009">MPGPLIEKMQEIVDHNIKDNILISPAQAGERVRFFSKNSGPKIARIAELSGEANQFIHDANRLFTNGTLSPPYSVANVQNVYDLFARLNKDLQGDPNGTAAQKAQHQEWNAFWAKQLKDYPALKDDLATVQQEILAAYRFKTLSLSTFKPFGAQSTQQDEARIQDFLQEINKKARAGLTPDATVAEITAKLNQKFSGDLEILMGRLTAELNKEFNASNISKVFSDILKDKSFVFLGASAQNKVFEALAKNQTLIAKLPLILESDNACKTFIQAFPDSAKRKQLLSSSLASVKEGKQYPQSFLSKLMSSENTSQKQHITLLEKLFAQEKENEMLQANALVIKPLTDMIDTKQPNAVNSKQALDESSNLPWIAAAPSGAAEAATRPRAHHVVLNQFEKEKLVAKIAEDNKKAEVVNMAAPPPPKTPDAAQLSAPRNK</sequence>
<dbReference type="EMBL" id="LKAJ02000001">
    <property type="protein sequence ID" value="MCS5710936.1"/>
    <property type="molecule type" value="Genomic_DNA"/>
</dbReference>
<dbReference type="AlphaFoldDB" id="A0A0Q9YYU5"/>
<accession>A0A0Q9YYU5</accession>
<organism evidence="2">
    <name type="scientific">Candidatus Berkiella aquae</name>
    <dbReference type="NCBI Taxonomy" id="295108"/>
    <lineage>
        <taxon>Bacteria</taxon>
        <taxon>Pseudomonadati</taxon>
        <taxon>Pseudomonadota</taxon>
        <taxon>Gammaproteobacteria</taxon>
        <taxon>Candidatus Berkiellales</taxon>
        <taxon>Candidatus Berkiellaceae</taxon>
        <taxon>Candidatus Berkiella</taxon>
    </lineage>
</organism>
<protein>
    <submittedName>
        <fullName evidence="2">Uncharacterized protein</fullName>
    </submittedName>
</protein>
<proteinExistence type="predicted"/>
<name>A0A0Q9YYU5_9GAMM</name>
<feature type="region of interest" description="Disordered" evidence="1">
    <location>
        <begin position="411"/>
        <end position="435"/>
    </location>
</feature>
<evidence type="ECO:0000256" key="1">
    <source>
        <dbReference type="SAM" id="MobiDB-lite"/>
    </source>
</evidence>
<comment type="caution">
    <text evidence="2">The sequence shown here is derived from an EMBL/GenBank/DDBJ whole genome shotgun (WGS) entry which is preliminary data.</text>
</comment>
<dbReference type="RefSeq" id="WP_075066172.1">
    <property type="nucleotide sequence ID" value="NZ_LKAJ02000001.1"/>
</dbReference>
<evidence type="ECO:0000313" key="3">
    <source>
        <dbReference type="EMBL" id="MCS5710936.1"/>
    </source>
</evidence>
<reference evidence="2" key="1">
    <citation type="submission" date="2015-09" db="EMBL/GenBank/DDBJ databases">
        <title>Draft Genome Sequences of Two Novel Amoeba-resistant Intranuclear Bacteria, Candidatus Berkiella cookevillensis and Candidatus Berkiella aquae.</title>
        <authorList>
            <person name="Mehari Y.T."/>
            <person name="Arivett B.A."/>
            <person name="Farone A.L."/>
            <person name="Gunderson J.H."/>
            <person name="Farone M.B."/>
        </authorList>
    </citation>
    <scope>NUCLEOTIDE SEQUENCE [LARGE SCALE GENOMIC DNA]</scope>
    <source>
        <strain evidence="2">HT99</strain>
    </source>
</reference>